<accession>A0ABP6V366</accession>
<dbReference type="Pfam" id="PF20060">
    <property type="entry name" value="DUF6459"/>
    <property type="match status" value="1"/>
</dbReference>
<evidence type="ECO:0000313" key="1">
    <source>
        <dbReference type="EMBL" id="GAA3525913.1"/>
    </source>
</evidence>
<comment type="caution">
    <text evidence="1">The sequence shown here is derived from an EMBL/GenBank/DDBJ whole genome shotgun (WGS) entry which is preliminary data.</text>
</comment>
<keyword evidence="2" id="KW-1185">Reference proteome</keyword>
<organism evidence="1 2">
    <name type="scientific">Nonomuraea rosea</name>
    <dbReference type="NCBI Taxonomy" id="638574"/>
    <lineage>
        <taxon>Bacteria</taxon>
        <taxon>Bacillati</taxon>
        <taxon>Actinomycetota</taxon>
        <taxon>Actinomycetes</taxon>
        <taxon>Streptosporangiales</taxon>
        <taxon>Streptosporangiaceae</taxon>
        <taxon>Nonomuraea</taxon>
    </lineage>
</organism>
<evidence type="ECO:0008006" key="3">
    <source>
        <dbReference type="Google" id="ProtNLM"/>
    </source>
</evidence>
<sequence length="143" mass="15542">MSRAPHPATAAAAIASIPAPRSADMPCGAPATHPLVWGPPGSMPDERRLRHLGQALAEVLAGRRPPETLVDRLTDQAYRDLVRAGRMLHASQPPLAKSLHVNEPRDGAIEMCVLVQCGERNHVLAIRLERHGVQWLCTDFETA</sequence>
<dbReference type="InterPro" id="IPR045596">
    <property type="entry name" value="DUF6459"/>
</dbReference>
<gene>
    <name evidence="1" type="ORF">GCM10022419_000810</name>
</gene>
<evidence type="ECO:0000313" key="2">
    <source>
        <dbReference type="Proteomes" id="UP001500630"/>
    </source>
</evidence>
<protein>
    <recommendedName>
        <fullName evidence="3">DUF4258 domain-containing protein</fullName>
    </recommendedName>
</protein>
<dbReference type="EMBL" id="BAABDQ010000001">
    <property type="protein sequence ID" value="GAA3525913.1"/>
    <property type="molecule type" value="Genomic_DNA"/>
</dbReference>
<dbReference type="Proteomes" id="UP001500630">
    <property type="component" value="Unassembled WGS sequence"/>
</dbReference>
<name>A0ABP6V366_9ACTN</name>
<proteinExistence type="predicted"/>
<reference evidence="2" key="1">
    <citation type="journal article" date="2019" name="Int. J. Syst. Evol. Microbiol.">
        <title>The Global Catalogue of Microorganisms (GCM) 10K type strain sequencing project: providing services to taxonomists for standard genome sequencing and annotation.</title>
        <authorList>
            <consortium name="The Broad Institute Genomics Platform"/>
            <consortium name="The Broad Institute Genome Sequencing Center for Infectious Disease"/>
            <person name="Wu L."/>
            <person name="Ma J."/>
        </authorList>
    </citation>
    <scope>NUCLEOTIDE SEQUENCE [LARGE SCALE GENOMIC DNA]</scope>
    <source>
        <strain evidence="2">JCM 17326</strain>
    </source>
</reference>